<dbReference type="GO" id="GO:0008270">
    <property type="term" value="F:zinc ion binding"/>
    <property type="evidence" value="ECO:0007669"/>
    <property type="project" value="UniProtKB-UniRule"/>
</dbReference>
<dbReference type="Pfam" id="PF00596">
    <property type="entry name" value="Aldolase_II"/>
    <property type="match status" value="1"/>
</dbReference>
<feature type="binding site" evidence="6">
    <location>
        <position position="99"/>
    </location>
    <ligand>
        <name>Zn(2+)</name>
        <dbReference type="ChEBI" id="CHEBI:29105"/>
    </ligand>
</feature>
<comment type="catalytic activity">
    <reaction evidence="6">
        <text>5-(methylsulfanyl)-D-ribulose 1-phosphate = 5-methylsulfanyl-2,3-dioxopentyl phosphate + H2O</text>
        <dbReference type="Rhea" id="RHEA:15549"/>
        <dbReference type="ChEBI" id="CHEBI:15377"/>
        <dbReference type="ChEBI" id="CHEBI:58548"/>
        <dbReference type="ChEBI" id="CHEBI:58828"/>
        <dbReference type="EC" id="4.2.1.109"/>
    </reaction>
</comment>
<comment type="pathway">
    <text evidence="6">Amino-acid biosynthesis; L-methionine biosynthesis via salvage pathway; L-methionine from S-methyl-5-thio-alpha-D-ribose 1-phosphate: step 2/6.</text>
</comment>
<comment type="function">
    <text evidence="6">Catalyzes the dehydration of methylthioribulose-1-phosphate (MTRu-1-P) into 2,3-diketo-5-methylthiopentyl-1-phosphate (DK-MTP-1-P).</text>
</comment>
<dbReference type="HAMAP" id="MF_01677">
    <property type="entry name" value="Salvage_MtnB"/>
    <property type="match status" value="1"/>
</dbReference>
<dbReference type="RefSeq" id="WP_090254428.1">
    <property type="nucleotide sequence ID" value="NZ_FOAA01000013.1"/>
</dbReference>
<organism evidence="8 9">
    <name type="scientific">Ectothiorhodospira marina</name>
    <dbReference type="NCBI Taxonomy" id="1396821"/>
    <lineage>
        <taxon>Bacteria</taxon>
        <taxon>Pseudomonadati</taxon>
        <taxon>Pseudomonadota</taxon>
        <taxon>Gammaproteobacteria</taxon>
        <taxon>Chromatiales</taxon>
        <taxon>Ectothiorhodospiraceae</taxon>
        <taxon>Ectothiorhodospira</taxon>
    </lineage>
</organism>
<comment type="similarity">
    <text evidence="6">Belongs to the aldolase class II family. MtnB subfamily.</text>
</comment>
<evidence type="ECO:0000256" key="4">
    <source>
        <dbReference type="ARBA" id="ARBA00023167"/>
    </source>
</evidence>
<keyword evidence="2 6" id="KW-0479">Metal-binding</keyword>
<gene>
    <name evidence="6" type="primary">mtnB</name>
    <name evidence="8" type="ORF">SAMN05444515_11319</name>
</gene>
<dbReference type="EMBL" id="FOAA01000013">
    <property type="protein sequence ID" value="SEL29620.1"/>
    <property type="molecule type" value="Genomic_DNA"/>
</dbReference>
<dbReference type="PANTHER" id="PTHR22789:SF0">
    <property type="entry name" value="3-OXO-TETRONATE 4-PHOSPHATE DECARBOXYLASE-RELATED"/>
    <property type="match status" value="1"/>
</dbReference>
<dbReference type="GO" id="GO:0005829">
    <property type="term" value="C:cytosol"/>
    <property type="evidence" value="ECO:0007669"/>
    <property type="project" value="TreeGrafter"/>
</dbReference>
<dbReference type="InterPro" id="IPR036409">
    <property type="entry name" value="Aldolase_II/adducin_N_sf"/>
</dbReference>
<dbReference type="PANTHER" id="PTHR22789">
    <property type="entry name" value="FUCULOSE PHOSPHATE ALDOLASE"/>
    <property type="match status" value="1"/>
</dbReference>
<feature type="binding site" evidence="6">
    <location>
        <position position="101"/>
    </location>
    <ligand>
        <name>Zn(2+)</name>
        <dbReference type="ChEBI" id="CHEBI:29105"/>
    </ligand>
</feature>
<proteinExistence type="inferred from homology"/>
<dbReference type="InterPro" id="IPR017714">
    <property type="entry name" value="MethylthioRu-1-P_deHdtase_MtnB"/>
</dbReference>
<evidence type="ECO:0000256" key="5">
    <source>
        <dbReference type="ARBA" id="ARBA00023239"/>
    </source>
</evidence>
<dbReference type="Proteomes" id="UP000199256">
    <property type="component" value="Unassembled WGS sequence"/>
</dbReference>
<name>A0A1H7P189_9GAMM</name>
<comment type="cofactor">
    <cofactor evidence="6">
        <name>Zn(2+)</name>
        <dbReference type="ChEBI" id="CHEBI:29105"/>
    </cofactor>
    <text evidence="6">Binds 1 zinc ion per subunit.</text>
</comment>
<keyword evidence="3 6" id="KW-0862">Zinc</keyword>
<dbReference type="SMART" id="SM01007">
    <property type="entry name" value="Aldolase_II"/>
    <property type="match status" value="1"/>
</dbReference>
<keyword evidence="9" id="KW-1185">Reference proteome</keyword>
<dbReference type="AlphaFoldDB" id="A0A1H7P189"/>
<dbReference type="InterPro" id="IPR001303">
    <property type="entry name" value="Aldolase_II/adducin_N"/>
</dbReference>
<reference evidence="9" key="1">
    <citation type="submission" date="2016-10" db="EMBL/GenBank/DDBJ databases">
        <authorList>
            <person name="Varghese N."/>
            <person name="Submissions S."/>
        </authorList>
    </citation>
    <scope>NUCLEOTIDE SEQUENCE [LARGE SCALE GENOMIC DNA]</scope>
    <source>
        <strain evidence="9">DSM 241</strain>
    </source>
</reference>
<dbReference type="GO" id="GO:0016832">
    <property type="term" value="F:aldehyde-lyase activity"/>
    <property type="evidence" value="ECO:0007669"/>
    <property type="project" value="TreeGrafter"/>
</dbReference>
<dbReference type="UniPathway" id="UPA00904">
    <property type="reaction ID" value="UER00875"/>
</dbReference>
<dbReference type="GO" id="GO:0019509">
    <property type="term" value="P:L-methionine salvage from methylthioadenosine"/>
    <property type="evidence" value="ECO:0007669"/>
    <property type="project" value="UniProtKB-UniRule"/>
</dbReference>
<dbReference type="SUPFAM" id="SSF53639">
    <property type="entry name" value="AraD/HMP-PK domain-like"/>
    <property type="match status" value="1"/>
</dbReference>
<accession>A0A1H7P189</accession>
<keyword evidence="1 6" id="KW-0028">Amino-acid biosynthesis</keyword>
<dbReference type="STRING" id="1396821.SAMN05444515_11319"/>
<evidence type="ECO:0000259" key="7">
    <source>
        <dbReference type="SMART" id="SM01007"/>
    </source>
</evidence>
<evidence type="ECO:0000256" key="6">
    <source>
        <dbReference type="HAMAP-Rule" id="MF_01677"/>
    </source>
</evidence>
<keyword evidence="5 6" id="KW-0456">Lyase</keyword>
<keyword evidence="4 6" id="KW-0486">Methionine biosynthesis</keyword>
<dbReference type="EC" id="4.2.1.109" evidence="6"/>
<dbReference type="Gene3D" id="3.40.225.10">
    <property type="entry name" value="Class II aldolase/adducin N-terminal domain"/>
    <property type="match status" value="1"/>
</dbReference>
<dbReference type="InterPro" id="IPR050197">
    <property type="entry name" value="Aldolase_class_II_sugar_metab"/>
</dbReference>
<evidence type="ECO:0000313" key="8">
    <source>
        <dbReference type="EMBL" id="SEL29620.1"/>
    </source>
</evidence>
<feature type="domain" description="Class II aldolase/adducin N-terminal" evidence="7">
    <location>
        <begin position="13"/>
        <end position="201"/>
    </location>
</feature>
<dbReference type="NCBIfam" id="NF006672">
    <property type="entry name" value="PRK09220.1"/>
    <property type="match status" value="1"/>
</dbReference>
<evidence type="ECO:0000256" key="1">
    <source>
        <dbReference type="ARBA" id="ARBA00022605"/>
    </source>
</evidence>
<evidence type="ECO:0000313" key="9">
    <source>
        <dbReference type="Proteomes" id="UP000199256"/>
    </source>
</evidence>
<dbReference type="NCBIfam" id="TIGR03328">
    <property type="entry name" value="salvage_mtnB"/>
    <property type="match status" value="1"/>
</dbReference>
<dbReference type="GO" id="GO:0046570">
    <property type="term" value="F:methylthioribulose 1-phosphate dehydratase activity"/>
    <property type="evidence" value="ECO:0007669"/>
    <property type="project" value="UniProtKB-UniRule"/>
</dbReference>
<protein>
    <recommendedName>
        <fullName evidence="6">Methylthioribulose-1-phosphate dehydratase</fullName>
        <shortName evidence="6">MTRu-1-P dehydratase</shortName>
        <ecNumber evidence="6">4.2.1.109</ecNumber>
    </recommendedName>
</protein>
<dbReference type="OrthoDB" id="9805559at2"/>
<evidence type="ECO:0000256" key="3">
    <source>
        <dbReference type="ARBA" id="ARBA00022833"/>
    </source>
</evidence>
<dbReference type="GO" id="GO:0019323">
    <property type="term" value="P:pentose catabolic process"/>
    <property type="evidence" value="ECO:0007669"/>
    <property type="project" value="TreeGrafter"/>
</dbReference>
<evidence type="ECO:0000256" key="2">
    <source>
        <dbReference type="ARBA" id="ARBA00022723"/>
    </source>
</evidence>
<sequence>MHELNEHHGDTADALISAARFSFERGWMPAAAGNLSARLDDDRMLITEAGQHKGLLDQDGLMLVDLEGNVLSPDKQPSAETFLHIILYRRWPRIGAVVHTHSVNTTVLSRCAQGGQIQLRDYELLKALPGVTSHDAEVIVPVFGNDQDIPQLAARVDEHMSHHPELLGYLIEGHGFYTWGEDIAQARHHAEAFEFLFECELNMRRLTP</sequence>